<comment type="similarity">
    <text evidence="2">Belongs to the SNF2/RAD54 helicase family.</text>
</comment>
<keyword evidence="3" id="KW-0597">Phosphoprotein</keyword>
<dbReference type="InterPro" id="IPR016197">
    <property type="entry name" value="Chromo-like_dom_sf"/>
</dbReference>
<dbReference type="PROSITE" id="PS51154">
    <property type="entry name" value="MACRO"/>
    <property type="match status" value="1"/>
</dbReference>
<keyword evidence="5" id="KW-0677">Repeat</keyword>
<dbReference type="Gene3D" id="3.40.50.10810">
    <property type="entry name" value="Tandem AAA-ATPase domain"/>
    <property type="match status" value="1"/>
</dbReference>
<dbReference type="Pfam" id="PF00628">
    <property type="entry name" value="PHD"/>
    <property type="match status" value="2"/>
</dbReference>
<feature type="compositionally biased region" description="Basic and acidic residues" evidence="17">
    <location>
        <begin position="1701"/>
        <end position="1730"/>
    </location>
</feature>
<evidence type="ECO:0000256" key="17">
    <source>
        <dbReference type="SAM" id="MobiDB-lite"/>
    </source>
</evidence>
<dbReference type="CDD" id="cd00084">
    <property type="entry name" value="HMG-box_SF"/>
    <property type="match status" value="1"/>
</dbReference>
<evidence type="ECO:0000256" key="5">
    <source>
        <dbReference type="ARBA" id="ARBA00022737"/>
    </source>
</evidence>
<dbReference type="GO" id="GO:0046983">
    <property type="term" value="F:protein dimerization activity"/>
    <property type="evidence" value="ECO:0007669"/>
    <property type="project" value="InterPro"/>
</dbReference>
<keyword evidence="9" id="KW-0862">Zinc</keyword>
<feature type="compositionally biased region" description="Polar residues" evidence="17">
    <location>
        <begin position="335"/>
        <end position="362"/>
    </location>
</feature>
<dbReference type="PROSITE" id="PS00690">
    <property type="entry name" value="DEAH_ATP_HELICASE"/>
    <property type="match status" value="1"/>
</dbReference>
<dbReference type="Gene3D" id="3.40.50.300">
    <property type="entry name" value="P-loop containing nucleotide triphosphate hydrolases"/>
    <property type="match status" value="1"/>
</dbReference>
<keyword evidence="8" id="KW-0378">Hydrolase</keyword>
<dbReference type="SMART" id="SM01146">
    <property type="entry name" value="DUF1086"/>
    <property type="match status" value="1"/>
</dbReference>
<evidence type="ECO:0000259" key="19">
    <source>
        <dbReference type="PROSITE" id="PS50016"/>
    </source>
</evidence>
<evidence type="ECO:0000256" key="8">
    <source>
        <dbReference type="ARBA" id="ARBA00022801"/>
    </source>
</evidence>
<dbReference type="Pfam" id="PF08073">
    <property type="entry name" value="CHDNT"/>
    <property type="match status" value="1"/>
</dbReference>
<dbReference type="InterPro" id="IPR014001">
    <property type="entry name" value="Helicase_ATP-bd"/>
</dbReference>
<dbReference type="FunFam" id="3.40.50.10810:FF:000001">
    <property type="entry name" value="chromodomain-helicase-DNA-binding protein 3 isoform X1"/>
    <property type="match status" value="1"/>
</dbReference>
<dbReference type="CDD" id="cd18667">
    <property type="entry name" value="CD1_tandem_CHD3-4_like"/>
    <property type="match status" value="1"/>
</dbReference>
<protein>
    <recommendedName>
        <fullName evidence="25">Chromodomain-helicase-DNA-binding protein Mi-2 homolog</fullName>
    </recommendedName>
</protein>
<dbReference type="GO" id="GO:0008270">
    <property type="term" value="F:zinc ion binding"/>
    <property type="evidence" value="ECO:0007669"/>
    <property type="project" value="UniProtKB-KW"/>
</dbReference>
<evidence type="ECO:0000313" key="24">
    <source>
        <dbReference type="Proteomes" id="UP000801492"/>
    </source>
</evidence>
<dbReference type="Pfam" id="PF00385">
    <property type="entry name" value="Chromo"/>
    <property type="match status" value="1"/>
</dbReference>
<dbReference type="Gene3D" id="3.40.220.10">
    <property type="entry name" value="Leucine Aminopeptidase, subunit E, domain 1"/>
    <property type="match status" value="1"/>
</dbReference>
<dbReference type="Pfam" id="PF05699">
    <property type="entry name" value="Dimer_Tnp_hAT"/>
    <property type="match status" value="1"/>
</dbReference>
<feature type="compositionally biased region" description="Basic residues" evidence="17">
    <location>
        <begin position="393"/>
        <end position="409"/>
    </location>
</feature>
<keyword evidence="13" id="KW-0804">Transcription</keyword>
<reference evidence="23" key="1">
    <citation type="submission" date="2019-08" db="EMBL/GenBank/DDBJ databases">
        <title>The genome of the North American firefly Photinus pyralis.</title>
        <authorList>
            <consortium name="Photinus pyralis genome working group"/>
            <person name="Fallon T.R."/>
            <person name="Sander Lower S.E."/>
            <person name="Weng J.-K."/>
        </authorList>
    </citation>
    <scope>NUCLEOTIDE SEQUENCE</scope>
    <source>
        <strain evidence="23">TRF0915ILg1</strain>
        <tissue evidence="23">Whole body</tissue>
    </source>
</reference>
<dbReference type="Pfam" id="PF04937">
    <property type="entry name" value="DUF659"/>
    <property type="match status" value="1"/>
</dbReference>
<evidence type="ECO:0000259" key="22">
    <source>
        <dbReference type="PROSITE" id="PS51194"/>
    </source>
</evidence>
<dbReference type="GO" id="GO:0140658">
    <property type="term" value="F:ATP-dependent chromatin remodeler activity"/>
    <property type="evidence" value="ECO:0007669"/>
    <property type="project" value="TreeGrafter"/>
</dbReference>
<dbReference type="SUPFAM" id="SSF57903">
    <property type="entry name" value="FYVE/PHD zinc finger"/>
    <property type="match status" value="1"/>
</dbReference>
<feature type="compositionally biased region" description="Low complexity" evidence="17">
    <location>
        <begin position="1660"/>
        <end position="1700"/>
    </location>
</feature>
<dbReference type="InterPro" id="IPR001650">
    <property type="entry name" value="Helicase_C-like"/>
</dbReference>
<feature type="region of interest" description="Disordered" evidence="17">
    <location>
        <begin position="335"/>
        <end position="508"/>
    </location>
</feature>
<feature type="domain" description="PHD-type" evidence="19">
    <location>
        <begin position="514"/>
        <end position="561"/>
    </location>
</feature>
<dbReference type="PANTHER" id="PTHR45623">
    <property type="entry name" value="CHROMODOMAIN-HELICASE-DNA-BINDING PROTEIN 3-RELATED-RELATED"/>
    <property type="match status" value="1"/>
</dbReference>
<dbReference type="SUPFAM" id="SSF54160">
    <property type="entry name" value="Chromo domain-like"/>
    <property type="match status" value="2"/>
</dbReference>
<dbReference type="InterPro" id="IPR012957">
    <property type="entry name" value="CHD_C2"/>
</dbReference>
<dbReference type="FunFam" id="3.30.40.10:FF:000001">
    <property type="entry name" value="chromodomain-helicase-DNA-binding protein 3 isoform X1"/>
    <property type="match status" value="1"/>
</dbReference>
<dbReference type="SUPFAM" id="SSF52949">
    <property type="entry name" value="Macro domain-like"/>
    <property type="match status" value="1"/>
</dbReference>
<dbReference type="CDD" id="cd15532">
    <property type="entry name" value="PHD2_CHD_II"/>
    <property type="match status" value="1"/>
</dbReference>
<dbReference type="InterPro" id="IPR001965">
    <property type="entry name" value="Znf_PHD"/>
</dbReference>
<feature type="compositionally biased region" description="Acidic residues" evidence="17">
    <location>
        <begin position="1493"/>
        <end position="1506"/>
    </location>
</feature>
<feature type="compositionally biased region" description="Basic residues" evidence="17">
    <location>
        <begin position="478"/>
        <end position="498"/>
    </location>
</feature>
<feature type="region of interest" description="Disordered" evidence="17">
    <location>
        <begin position="1660"/>
        <end position="1836"/>
    </location>
</feature>
<comment type="subcellular location">
    <subcellularLocation>
        <location evidence="1">Nucleus</location>
    </subcellularLocation>
</comment>
<feature type="domain" description="Helicase C-terminal" evidence="22">
    <location>
        <begin position="1183"/>
        <end position="1345"/>
    </location>
</feature>
<dbReference type="InterPro" id="IPR038718">
    <property type="entry name" value="SNF2-like_sf"/>
</dbReference>
<dbReference type="GO" id="GO:0034728">
    <property type="term" value="P:nucleosome organization"/>
    <property type="evidence" value="ECO:0007669"/>
    <property type="project" value="UniProtKB-ARBA"/>
</dbReference>
<dbReference type="InterPro" id="IPR013083">
    <property type="entry name" value="Znf_RING/FYVE/PHD"/>
</dbReference>
<evidence type="ECO:0000256" key="11">
    <source>
        <dbReference type="ARBA" id="ARBA00023015"/>
    </source>
</evidence>
<keyword evidence="4" id="KW-0479">Metal-binding</keyword>
<dbReference type="CDD" id="cd18662">
    <property type="entry name" value="CD2_tandem_CHD3-4_like"/>
    <property type="match status" value="1"/>
</dbReference>
<evidence type="ECO:0000256" key="2">
    <source>
        <dbReference type="ARBA" id="ARBA00007025"/>
    </source>
</evidence>
<feature type="compositionally biased region" description="Basic and acidic residues" evidence="17">
    <location>
        <begin position="437"/>
        <end position="453"/>
    </location>
</feature>
<dbReference type="Gene3D" id="2.40.50.40">
    <property type="match status" value="2"/>
</dbReference>
<dbReference type="CDD" id="cd15531">
    <property type="entry name" value="PHD1_CHD_II"/>
    <property type="match status" value="1"/>
</dbReference>
<dbReference type="FunFam" id="3.40.50.300:FF:000015">
    <property type="entry name" value="chromodomain-helicase-DNA-binding protein 9 isoform X1"/>
    <property type="match status" value="1"/>
</dbReference>
<evidence type="ECO:0000256" key="6">
    <source>
        <dbReference type="ARBA" id="ARBA00022741"/>
    </source>
</evidence>
<dbReference type="Pfam" id="PF00271">
    <property type="entry name" value="Helicase_C"/>
    <property type="match status" value="1"/>
</dbReference>
<feature type="region of interest" description="Disordered" evidence="17">
    <location>
        <begin position="797"/>
        <end position="838"/>
    </location>
</feature>
<dbReference type="InterPro" id="IPR012337">
    <property type="entry name" value="RNaseH-like_sf"/>
</dbReference>
<dbReference type="Pfam" id="PF08074">
    <property type="entry name" value="CHDCT2"/>
    <property type="match status" value="1"/>
</dbReference>
<dbReference type="GO" id="GO:0005634">
    <property type="term" value="C:nucleus"/>
    <property type="evidence" value="ECO:0007669"/>
    <property type="project" value="UniProtKB-SubCell"/>
</dbReference>
<dbReference type="GO" id="GO:0000791">
    <property type="term" value="C:euchromatin"/>
    <property type="evidence" value="ECO:0007669"/>
    <property type="project" value="UniProtKB-ARBA"/>
</dbReference>
<sequence>MRGWENEKKRFLSMSVDDKRKGYRSSEYFQVNQIPTWPQYAQKIGSLPEKIPMLVANQINTSQNEELAKKISVFRGDITTLEVDAIVNAAKKTLLGGGGVDGAIHRAAGLNLEEECRTLNGCQEGEAKITGGYKLPAKYVIHTVGPQGEKPGPLAQCYKNSLNIMKAQNLCTIAFPCISTGVYGYPLIPAAHTATMEVRKHLEKNADSIERESDYGLDDDSGAVDSDYNSSSKKGRKSRGSAKHSSTPTAQPQESSSSSGGAGTGAGMPTIEEVCSTFGLTDVELEYTESDYQNLTTYKLFQQHVRPLLAKENPKVPMSKLMMLVAAKWREFSTENPNLQQSESNDQQPATPSTESEYSGKSNRLRASKETPKAESEVFDEDEDEDEEDESRNRKKRSSRAKKSSKKTTKVPTLKIKLGKRKRGSSEDEAEGSANGSDRDSDVEFEQMLRDAEEQSSTKTTEEGPSQPVETTDEPPQPRRKAKTKIGNKSKKKRKVKTSGKFPGGEGEEQYEHQDYCEVCQQGGEIILCDTCPRAYHLVCLDPELEDTPEGRWSCPHCENEGPTEQDDDEHQEFCRVCKDGGELLCCDSCPSAFHTHCLNPPLTDIPDGDWKCPRCSCPPLPGKVMKILTWRWVEPDPNEKPEPGSSKGKPQRRREFFVKWHERSYWHCSWITELQLDVHHPLLLRMYQRKYDLEEPPKLEDTMDEEGSNYKLNCNKIRTKELEERYFKYGVKPEWLLVHRVINHRTMRDGRTLYLVKWRDLPYDQATWEEETDDISGLKTAIEYYMDLRAACNSEGISKKGKKGKGRKSKTKELLDDDDRTGPRRYTPPPEKPTTDLKKKYEKQPDFIAETGMQLHPYQLEGLNWLRYSWGQGIDTILADEMGLGKTIQTITFLYSLYKEGHCKGPFLLSVPLSTIINWEREFELWAPDFYCITYVGDKDSRAVIRENELSFEEGAVRGGRASRIRASSIKFNVLLTSYELVSIDAACLGSIDWAVLVVDEAHRLKSNQSKFFKCLLNGYNIAYKLLLTGTPLQNNLEELFHLLNFLNSAKFNDLASFQNEFADISKEEQVKKLHELLGPHMLRRLKADVLKNMPSKSEFIVRVELSPMQKKFYKYILTRNFEALNPKGGGQSVSLLNIMMDLKKCCNHPYMFPAAAEEAPLGPNGTYEITNLTKASGKLILLSKMLRKLREQGHRVLIFSQMTKMLDVLEDFLEGEGYKYERIDGGITGTARQEAIDRFNAPGAPQFVFLLSTRAGGLGINLATADTVIIYDSDWNPHNDIQAFSRAHRIGQANKVMIYRFVTRNSVEERVTQVAKRKMMLTHLVVRPGMGGKGTNFTKQELDDILRFGTEELFKEDEGKEDEAIHYDDRAVEELLDRSKEGIEQKENWANEYLSSFKVASYVTKEGDNEEEQNTEIIKQEAENTDPAYWIKLLRHHYEQQQEDIARTLGKGKRVRKQVNYNDGGMTTDTREDSTWQENLSDYNSDFSAGSDEDREDDDFDEKNDDLSRRGRRRLERKDERDRPLPPLLARVGGNIEVLGFNARQRKAFLNAIMRYGMPPQDAFNSQWLVRDLRGKSEKIFKAYVSLFMRHLCEPGADNAETFADGVPREGLSRQHVLTRIGVMSLIRKKVQEFEHINGEYSMPEIIRKGIMTETSKNAANATATTAGEADTPKSATTSTSATPATSAAASPAPTQAEPADKEKESEEAKDLTKDAKEETKEKPEESVAQKADAALSESETKAEGKPETSQLVKPESGEAEVKDEDNSENKKSEESEDKGENIKEPKEEQKKEIKEDESEKKEEKPKDEKKEDDDDVVIVPDEKGKEKKAEGAEIEEPGKRRFMFNIADGGFTELHTLWLNEEKAATPGREYEIWHRRHDYWLLAGIVTHGYGRWQDIQADTRFAIINEPFKMDVGKGNFLEIKNKFLARRFKLLEQALVIEEQLRRAAYLNLTQDPNHPAMSLNARFAEVECLAESHQHLSKESLAGNKPANAVLHKVLNQLEELLSDMKSDVSRLPATLARIPPVAQRLQMSERSILSRLAATSSSTNQSAAQVMSQFPPGFNAGNLPNFAAAAAAANFANFRPQYSVPGQPPTGSSVSTAATDLLSPISQSVVNKNLLNSSSTPTSKSSVLLSKFVDCTTVDETDEIWKLLAMAIYATGSSLNMTENKYWINFFKRIRPSLQLPSRHNLSLTLLQNVYNNVQLQVQNSRANAYVVGIQCNGWSNISNASIINFIVTTPQPVFYKTVSTEEHRHMGEYVAEQIEAVFTDIGINKVIACCTDNAANMKRAWDLLREEYRDKPISFYGCAAHTLNLLVNDITKLNTTDILINSAKAIIKVIKSKSVLTSAFFNLQREKQEPRKCVLKLAVATRWASTVLSFESLLKNKNILKALAINDEYQDLIEKRNKTNILDDDIFWKRIESFLKILQPLKKWITVLESDECRINEVTEALIEIEKVFKKELPLSDLSSSEQDKILEAVQARRLLENLADCRSNSGFWEMQFVQDSAINANISPVTFWKGICTEFPLRFVAEAVLTMPATSAATERSFSSLETYIQRKETVCRATADKIKIVTNNDKSLNFFGYKANELPGDPTDTSESTVTLGLEKTMATNQSEPGFLGWYSQRCVDQSSSSEDSKLYEEMDAVLYASDELEDEDHVDKDEDID</sequence>
<dbReference type="InterPro" id="IPR007021">
    <property type="entry name" value="DUF659"/>
</dbReference>
<dbReference type="InterPro" id="IPR011011">
    <property type="entry name" value="Znf_FYVE_PHD"/>
</dbReference>
<feature type="domain" description="Chromo" evidence="18">
    <location>
        <begin position="637"/>
        <end position="700"/>
    </location>
</feature>
<feature type="compositionally biased region" description="Basic and acidic residues" evidence="17">
    <location>
        <begin position="1823"/>
        <end position="1836"/>
    </location>
</feature>
<evidence type="ECO:0000256" key="9">
    <source>
        <dbReference type="ARBA" id="ARBA00022833"/>
    </source>
</evidence>
<dbReference type="PANTHER" id="PTHR45623:SF17">
    <property type="entry name" value="CHROMODOMAIN-HELICASE-DNA-BINDING PROTEIN 3-RELATED"/>
    <property type="match status" value="1"/>
</dbReference>
<dbReference type="Gene3D" id="3.30.40.10">
    <property type="entry name" value="Zinc/RING finger domain, C3HC4 (zinc finger)"/>
    <property type="match status" value="2"/>
</dbReference>
<keyword evidence="11" id="KW-0805">Transcription regulation</keyword>
<dbReference type="Pfam" id="PF06465">
    <property type="entry name" value="DUF1087"/>
    <property type="match status" value="1"/>
</dbReference>
<dbReference type="OrthoDB" id="5857104at2759"/>
<evidence type="ECO:0000313" key="23">
    <source>
        <dbReference type="EMBL" id="KAF2895109.1"/>
    </source>
</evidence>
<evidence type="ECO:0000256" key="1">
    <source>
        <dbReference type="ARBA" id="ARBA00004123"/>
    </source>
</evidence>
<dbReference type="InterPro" id="IPR000953">
    <property type="entry name" value="Chromo/chromo_shadow_dom"/>
</dbReference>
<feature type="compositionally biased region" description="Polar residues" evidence="17">
    <location>
        <begin position="1461"/>
        <end position="1470"/>
    </location>
</feature>
<evidence type="ECO:0008006" key="25">
    <source>
        <dbReference type="Google" id="ProtNLM"/>
    </source>
</evidence>
<dbReference type="SMART" id="SM00298">
    <property type="entry name" value="CHROMO"/>
    <property type="match status" value="2"/>
</dbReference>
<dbReference type="Proteomes" id="UP000801492">
    <property type="component" value="Unassembled WGS sequence"/>
</dbReference>
<dbReference type="InterPro" id="IPR043472">
    <property type="entry name" value="Macro_dom-like"/>
</dbReference>
<dbReference type="SUPFAM" id="SSF53098">
    <property type="entry name" value="Ribonuclease H-like"/>
    <property type="match status" value="1"/>
</dbReference>
<feature type="domain" description="Chromo" evidence="18">
    <location>
        <begin position="737"/>
        <end position="774"/>
    </location>
</feature>
<dbReference type="InterPro" id="IPR019787">
    <property type="entry name" value="Znf_PHD-finger"/>
</dbReference>
<name>A0A8K0GD18_IGNLU</name>
<dbReference type="PROSITE" id="PS50013">
    <property type="entry name" value="CHROMO_2"/>
    <property type="match status" value="2"/>
</dbReference>
<dbReference type="InterPro" id="IPR023780">
    <property type="entry name" value="Chromo_domain"/>
</dbReference>
<dbReference type="Pfam" id="PF06461">
    <property type="entry name" value="CHDII_SANT-like"/>
    <property type="match status" value="1"/>
</dbReference>
<gene>
    <name evidence="23" type="ORF">ILUMI_11064</name>
</gene>
<dbReference type="FunFam" id="1.10.10.60:FF:000037">
    <property type="entry name" value="chromodomain-helicase-DNA-binding protein 3 isoform X1"/>
    <property type="match status" value="1"/>
</dbReference>
<feature type="compositionally biased region" description="Low complexity" evidence="17">
    <location>
        <begin position="243"/>
        <end position="259"/>
    </location>
</feature>
<dbReference type="PROSITE" id="PS50016">
    <property type="entry name" value="ZF_PHD_2"/>
    <property type="match status" value="2"/>
</dbReference>
<dbReference type="GO" id="GO:0042393">
    <property type="term" value="F:histone binding"/>
    <property type="evidence" value="ECO:0007669"/>
    <property type="project" value="TreeGrafter"/>
</dbReference>
<dbReference type="GO" id="GO:0016887">
    <property type="term" value="F:ATP hydrolysis activity"/>
    <property type="evidence" value="ECO:0007669"/>
    <property type="project" value="TreeGrafter"/>
</dbReference>
<dbReference type="InterPro" id="IPR002464">
    <property type="entry name" value="DNA/RNA_helicase_DEAH_CS"/>
</dbReference>
<dbReference type="InterPro" id="IPR002589">
    <property type="entry name" value="Macro_dom"/>
</dbReference>
<feature type="compositionally biased region" description="Polar residues" evidence="17">
    <location>
        <begin position="1478"/>
        <end position="1490"/>
    </location>
</feature>
<comment type="caution">
    <text evidence="23">The sequence shown here is derived from an EMBL/GenBank/DDBJ whole genome shotgun (WGS) entry which is preliminary data.</text>
</comment>
<dbReference type="InterPro" id="IPR009463">
    <property type="entry name" value="DUF1087"/>
</dbReference>
<feature type="region of interest" description="Disordered" evidence="17">
    <location>
        <begin position="1460"/>
        <end position="1529"/>
    </location>
</feature>
<dbReference type="EMBL" id="VTPC01006237">
    <property type="protein sequence ID" value="KAF2895109.1"/>
    <property type="molecule type" value="Genomic_DNA"/>
</dbReference>
<dbReference type="PROSITE" id="PS51192">
    <property type="entry name" value="HELICASE_ATP_BIND_1"/>
    <property type="match status" value="1"/>
</dbReference>
<dbReference type="InterPro" id="IPR008906">
    <property type="entry name" value="HATC_C_dom"/>
</dbReference>
<dbReference type="InterPro" id="IPR027417">
    <property type="entry name" value="P-loop_NTPase"/>
</dbReference>
<evidence type="ECO:0000256" key="14">
    <source>
        <dbReference type="ARBA" id="ARBA00023242"/>
    </source>
</evidence>
<dbReference type="GO" id="GO:0003677">
    <property type="term" value="F:DNA binding"/>
    <property type="evidence" value="ECO:0007669"/>
    <property type="project" value="UniProtKB-KW"/>
</dbReference>
<evidence type="ECO:0000259" key="21">
    <source>
        <dbReference type="PROSITE" id="PS51192"/>
    </source>
</evidence>
<feature type="compositionally biased region" description="Basic residues" evidence="17">
    <location>
        <begin position="800"/>
        <end position="811"/>
    </location>
</feature>
<feature type="region of interest" description="Disordered" evidence="17">
    <location>
        <begin position="207"/>
        <end position="269"/>
    </location>
</feature>
<feature type="compositionally biased region" description="Basic residues" evidence="17">
    <location>
        <begin position="233"/>
        <end position="242"/>
    </location>
</feature>
<evidence type="ECO:0000259" key="20">
    <source>
        <dbReference type="PROSITE" id="PS51154"/>
    </source>
</evidence>
<evidence type="ECO:0000256" key="15">
    <source>
        <dbReference type="ARBA" id="ARBA00049360"/>
    </source>
</evidence>
<evidence type="ECO:0000256" key="16">
    <source>
        <dbReference type="PROSITE-ProRule" id="PRU00146"/>
    </source>
</evidence>
<dbReference type="SMART" id="SM00490">
    <property type="entry name" value="HELICc"/>
    <property type="match status" value="1"/>
</dbReference>
<feature type="domain" description="PHD-type" evidence="19">
    <location>
        <begin position="572"/>
        <end position="619"/>
    </location>
</feature>
<dbReference type="CDD" id="cd17994">
    <property type="entry name" value="DEXHc_CHD3_4_5"/>
    <property type="match status" value="1"/>
</dbReference>
<dbReference type="CDD" id="cd02908">
    <property type="entry name" value="Macro_OAADPr_deacetylase"/>
    <property type="match status" value="1"/>
</dbReference>
<comment type="catalytic activity">
    <reaction evidence="15">
        <text>ATP + H2O = ADP + phosphate + H(+)</text>
        <dbReference type="Rhea" id="RHEA:13065"/>
        <dbReference type="ChEBI" id="CHEBI:15377"/>
        <dbReference type="ChEBI" id="CHEBI:15378"/>
        <dbReference type="ChEBI" id="CHEBI:30616"/>
        <dbReference type="ChEBI" id="CHEBI:43474"/>
        <dbReference type="ChEBI" id="CHEBI:456216"/>
    </reaction>
</comment>
<dbReference type="InterPro" id="IPR000330">
    <property type="entry name" value="SNF2_N"/>
</dbReference>
<dbReference type="SMART" id="SM00249">
    <property type="entry name" value="PHD"/>
    <property type="match status" value="2"/>
</dbReference>
<accession>A0A8K0GD18</accession>
<dbReference type="PROSITE" id="PS51194">
    <property type="entry name" value="HELICASE_CTER"/>
    <property type="match status" value="1"/>
</dbReference>
<feature type="compositionally biased region" description="Basic and acidic residues" evidence="17">
    <location>
        <begin position="367"/>
        <end position="376"/>
    </location>
</feature>
<evidence type="ECO:0000259" key="18">
    <source>
        <dbReference type="PROSITE" id="PS50013"/>
    </source>
</evidence>
<dbReference type="InterPro" id="IPR012958">
    <property type="entry name" value="CHD_N"/>
</dbReference>
<keyword evidence="7 16" id="KW-0863">Zinc-finger</keyword>
<keyword evidence="12" id="KW-0238">DNA-binding</keyword>
<dbReference type="Gene3D" id="1.10.10.60">
    <property type="entry name" value="Homeodomain-like"/>
    <property type="match status" value="1"/>
</dbReference>
<dbReference type="InterPro" id="IPR009462">
    <property type="entry name" value="CHD_II_SANT-like"/>
</dbReference>
<dbReference type="SMART" id="SM00506">
    <property type="entry name" value="A1pp"/>
    <property type="match status" value="1"/>
</dbReference>
<keyword evidence="6" id="KW-0547">Nucleotide-binding</keyword>
<dbReference type="GO" id="GO:0003682">
    <property type="term" value="F:chromatin binding"/>
    <property type="evidence" value="ECO:0007669"/>
    <property type="project" value="TreeGrafter"/>
</dbReference>
<evidence type="ECO:0000256" key="13">
    <source>
        <dbReference type="ARBA" id="ARBA00023163"/>
    </source>
</evidence>
<keyword evidence="24" id="KW-1185">Reference proteome</keyword>
<dbReference type="InterPro" id="IPR049730">
    <property type="entry name" value="SNF2/RAD54-like_C"/>
</dbReference>
<dbReference type="SMART" id="SM01147">
    <property type="entry name" value="DUF1087"/>
    <property type="match status" value="1"/>
</dbReference>
<dbReference type="CDD" id="cd18793">
    <property type="entry name" value="SF2_C_SNF"/>
    <property type="match status" value="1"/>
</dbReference>
<proteinExistence type="inferred from homology"/>
<dbReference type="Pfam" id="PF00176">
    <property type="entry name" value="SNF2-rel_dom"/>
    <property type="match status" value="1"/>
</dbReference>
<feature type="domain" description="Macro" evidence="20">
    <location>
        <begin position="58"/>
        <end position="217"/>
    </location>
</feature>
<feature type="domain" description="Helicase ATP-binding" evidence="21">
    <location>
        <begin position="868"/>
        <end position="1051"/>
    </location>
</feature>
<dbReference type="SUPFAM" id="SSF52540">
    <property type="entry name" value="P-loop containing nucleoside triphosphate hydrolases"/>
    <property type="match status" value="2"/>
</dbReference>
<feature type="compositionally biased region" description="Acidic residues" evidence="17">
    <location>
        <begin position="377"/>
        <end position="390"/>
    </location>
</feature>
<evidence type="ECO:0000256" key="3">
    <source>
        <dbReference type="ARBA" id="ARBA00022553"/>
    </source>
</evidence>
<dbReference type="Pfam" id="PF01661">
    <property type="entry name" value="Macro"/>
    <property type="match status" value="1"/>
</dbReference>
<organism evidence="23 24">
    <name type="scientific">Ignelater luminosus</name>
    <name type="common">Cucubano</name>
    <name type="synonym">Pyrophorus luminosus</name>
    <dbReference type="NCBI Taxonomy" id="2038154"/>
    <lineage>
        <taxon>Eukaryota</taxon>
        <taxon>Metazoa</taxon>
        <taxon>Ecdysozoa</taxon>
        <taxon>Arthropoda</taxon>
        <taxon>Hexapoda</taxon>
        <taxon>Insecta</taxon>
        <taxon>Pterygota</taxon>
        <taxon>Neoptera</taxon>
        <taxon>Endopterygota</taxon>
        <taxon>Coleoptera</taxon>
        <taxon>Polyphaga</taxon>
        <taxon>Elateriformia</taxon>
        <taxon>Elateroidea</taxon>
        <taxon>Elateridae</taxon>
        <taxon>Agrypninae</taxon>
        <taxon>Pyrophorini</taxon>
        <taxon>Ignelater</taxon>
    </lineage>
</organism>
<evidence type="ECO:0000256" key="10">
    <source>
        <dbReference type="ARBA" id="ARBA00022840"/>
    </source>
</evidence>
<keyword evidence="14" id="KW-0539">Nucleus</keyword>
<dbReference type="GO" id="GO:0005524">
    <property type="term" value="F:ATP binding"/>
    <property type="evidence" value="ECO:0007669"/>
    <property type="project" value="UniProtKB-KW"/>
</dbReference>
<evidence type="ECO:0000256" key="4">
    <source>
        <dbReference type="ARBA" id="ARBA00022723"/>
    </source>
</evidence>
<dbReference type="SMART" id="SM00487">
    <property type="entry name" value="DEXDc"/>
    <property type="match status" value="1"/>
</dbReference>
<keyword evidence="10" id="KW-0067">ATP-binding</keyword>
<feature type="compositionally biased region" description="Basic and acidic residues" evidence="17">
    <location>
        <begin position="1770"/>
        <end position="1812"/>
    </location>
</feature>
<evidence type="ECO:0000256" key="12">
    <source>
        <dbReference type="ARBA" id="ARBA00023125"/>
    </source>
</evidence>
<evidence type="ECO:0000256" key="7">
    <source>
        <dbReference type="ARBA" id="ARBA00022771"/>
    </source>
</evidence>